<sequence length="206" mass="22379">MPRRDLPPPPPPAHLRDWLDGAAVRADRARFLRDLGRRSLGVGRLLRLWAVAAVFVLGWCFVGTAWMAFEQHDPFGRVHGLVLAALGAGVLIPAGIWCVRGARRDRQVRQLLHAWAESDRDPVADARVRAPGLSLTWCVASFALGAVGLWVAFGAAASADPVRTTYGEIAYLMGIGQILWVTGLLGLAKAAAHHRWTVRAFRAPAS</sequence>
<feature type="transmembrane region" description="Helical" evidence="1">
    <location>
        <begin position="81"/>
        <end position="99"/>
    </location>
</feature>
<evidence type="ECO:0000313" key="2">
    <source>
        <dbReference type="EMBL" id="OEJ33325.1"/>
    </source>
</evidence>
<organism evidence="2 3">
    <name type="scientific">Streptomyces subrutilus</name>
    <dbReference type="NCBI Taxonomy" id="36818"/>
    <lineage>
        <taxon>Bacteria</taxon>
        <taxon>Bacillati</taxon>
        <taxon>Actinomycetota</taxon>
        <taxon>Actinomycetes</taxon>
        <taxon>Kitasatosporales</taxon>
        <taxon>Streptomycetaceae</taxon>
        <taxon>Streptomyces</taxon>
    </lineage>
</organism>
<name>A0A1E5PUX0_9ACTN</name>
<keyword evidence="1" id="KW-0812">Transmembrane</keyword>
<dbReference type="AlphaFoldDB" id="A0A1E5PUX0"/>
<keyword evidence="3" id="KW-1185">Reference proteome</keyword>
<protein>
    <submittedName>
        <fullName evidence="2">Uncharacterized protein</fullName>
    </submittedName>
</protein>
<dbReference type="RefSeq" id="WP_069921548.1">
    <property type="nucleotide sequence ID" value="NZ_MEHK01000001.1"/>
</dbReference>
<feature type="transmembrane region" description="Helical" evidence="1">
    <location>
        <begin position="45"/>
        <end position="69"/>
    </location>
</feature>
<gene>
    <name evidence="2" type="ORF">BGK67_20115</name>
</gene>
<keyword evidence="1" id="KW-0472">Membrane</keyword>
<evidence type="ECO:0000313" key="3">
    <source>
        <dbReference type="Proteomes" id="UP000095705"/>
    </source>
</evidence>
<keyword evidence="1" id="KW-1133">Transmembrane helix</keyword>
<dbReference type="Proteomes" id="UP000095705">
    <property type="component" value="Unassembled WGS sequence"/>
</dbReference>
<evidence type="ECO:0000256" key="1">
    <source>
        <dbReference type="SAM" id="Phobius"/>
    </source>
</evidence>
<proteinExistence type="predicted"/>
<feature type="transmembrane region" description="Helical" evidence="1">
    <location>
        <begin position="135"/>
        <end position="157"/>
    </location>
</feature>
<reference evidence="2 3" key="1">
    <citation type="submission" date="2016-08" db="EMBL/GenBank/DDBJ databases">
        <title>The complete genome of Streptomyces subrutilus 10-1-1.</title>
        <authorList>
            <person name="Chen X."/>
        </authorList>
    </citation>
    <scope>NUCLEOTIDE SEQUENCE [LARGE SCALE GENOMIC DNA]</scope>
    <source>
        <strain evidence="2 3">10-1-1</strain>
    </source>
</reference>
<comment type="caution">
    <text evidence="2">The sequence shown here is derived from an EMBL/GenBank/DDBJ whole genome shotgun (WGS) entry which is preliminary data.</text>
</comment>
<dbReference type="EMBL" id="MEHK01000001">
    <property type="protein sequence ID" value="OEJ33325.1"/>
    <property type="molecule type" value="Genomic_DNA"/>
</dbReference>
<accession>A0A1E5PUX0</accession>
<feature type="transmembrane region" description="Helical" evidence="1">
    <location>
        <begin position="169"/>
        <end position="192"/>
    </location>
</feature>
<dbReference type="STRING" id="36818.BGK67_20115"/>